<dbReference type="VEuPathDB" id="TrichDB:TRFO_18494"/>
<organism evidence="1 2">
    <name type="scientific">Tritrichomonas foetus</name>
    <dbReference type="NCBI Taxonomy" id="1144522"/>
    <lineage>
        <taxon>Eukaryota</taxon>
        <taxon>Metamonada</taxon>
        <taxon>Parabasalia</taxon>
        <taxon>Tritrichomonadida</taxon>
        <taxon>Tritrichomonadidae</taxon>
        <taxon>Tritrichomonas</taxon>
    </lineage>
</organism>
<proteinExistence type="predicted"/>
<dbReference type="AlphaFoldDB" id="A0A1J4KR10"/>
<comment type="caution">
    <text evidence="1">The sequence shown here is derived from an EMBL/GenBank/DDBJ whole genome shotgun (WGS) entry which is preliminary data.</text>
</comment>
<evidence type="ECO:0000313" key="1">
    <source>
        <dbReference type="EMBL" id="OHT11909.1"/>
    </source>
</evidence>
<reference evidence="1" key="1">
    <citation type="submission" date="2016-10" db="EMBL/GenBank/DDBJ databases">
        <authorList>
            <person name="Benchimol M."/>
            <person name="Almeida L.G."/>
            <person name="Vasconcelos A.T."/>
            <person name="Perreira-Neves A."/>
            <person name="Rosa I.A."/>
            <person name="Tasca T."/>
            <person name="Bogo M.R."/>
            <person name="de Souza W."/>
        </authorList>
    </citation>
    <scope>NUCLEOTIDE SEQUENCE [LARGE SCALE GENOMIC DNA]</scope>
    <source>
        <strain evidence="1">K</strain>
    </source>
</reference>
<keyword evidence="2" id="KW-1185">Reference proteome</keyword>
<dbReference type="Proteomes" id="UP000179807">
    <property type="component" value="Unassembled WGS sequence"/>
</dbReference>
<dbReference type="EMBL" id="MLAK01000576">
    <property type="protein sequence ID" value="OHT11909.1"/>
    <property type="molecule type" value="Genomic_DNA"/>
</dbReference>
<gene>
    <name evidence="1" type="ORF">TRFO_18494</name>
</gene>
<sequence>MTYLPFSQLSPSIPIILIPAGVHTSNALDIVQKASREPFRISARNQSELLDNCANHNIPCPQEFWAHFIPCYSISDYFLLSERLNSEKCFYFYQFISVIILVDYTVNKSVEAIQENYSKIINKSFPTGYFIYRSTEDIMYLFSDTTCISFDTYSKENVLNHIHQFAYNFVIQSISKNSIFMSNVKYGDDLSVFPIKTSLACVASDIKEIIPHFRKIVPTIENFDQMNHLAAFCELCGSLERIFPGFIKQIKISDVFNIGKAPWCDSSEFFQNDFFQSDLFQCLSTAGYLYYISNNIDKCMDCGLRCIACGFTQLIPKVSSLIQRNSTYPMMKHRALEFIALCNRLNLVRKAALFEYTFVESLQENDKISHYRHCLNLFKYSQLKEKIQYEIVAPMILYLKNVEPYLCAEIISEIFTNFGSKLPLHTQESLFQSLSLLASNDIALITRLCLKLINASIETPQCFIRPLVNSISKSSQKSVFLYSSIKSQNDDQSYYFGKNQQVKILIEIENKFQIPLPFSLSASPSNEDDYYGTETVYVLQPFTPTLVPIIITANKVKDISINSIKASLFGLYDIIDLHTCLNIHIIDEPVIFSITTSLPLNRTIEYFKGEDIHFSIWISNQGEFPIHSISTDFRRCNIQTTFNKKELPLESMESIHLECKINYQKKISNILGEIKCTSENHSFESVITINQPINIIEGLIPSAIYPLVNQAYIPNFKNDTMTMICIEIENVSDESFYYTASFDASPLSCNSNFDSNDNCNSNGFGDAILSCTEYHGFIGKKKKCLHLCPISQNDIKDTEIAANDPRVIMAARDAELKFGLSRSMEDRKKIIQLVNLQIFLEKHLSFHWISTNSHKGVLPINSVLPDISFLQAMNQIYPSVSISYLIGNEEYNEIITEQIVDVCVDFNEFLITKCSLDIEKYSSPEIGLIWDGKLTKLSEEGLSCFTFRLCFMNPGKYEFPIYFSSNKNGIVGSELAIINVISN</sequence>
<accession>A0A1J4KR10</accession>
<dbReference type="GeneID" id="94834921"/>
<protein>
    <submittedName>
        <fullName evidence="1">Uncharacterized protein</fullName>
    </submittedName>
</protein>
<evidence type="ECO:0000313" key="2">
    <source>
        <dbReference type="Proteomes" id="UP000179807"/>
    </source>
</evidence>
<name>A0A1J4KR10_9EUKA</name>
<dbReference type="RefSeq" id="XP_068365045.1">
    <property type="nucleotide sequence ID" value="XM_068500217.1"/>
</dbReference>